<feature type="transmembrane region" description="Helical" evidence="11">
    <location>
        <begin position="65"/>
        <end position="85"/>
    </location>
</feature>
<comment type="caution">
    <text evidence="13">The sequence shown here is derived from an EMBL/GenBank/DDBJ whole genome shotgun (WGS) entry which is preliminary data.</text>
</comment>
<evidence type="ECO:0000313" key="13">
    <source>
        <dbReference type="EMBL" id="NXW88050.1"/>
    </source>
</evidence>
<dbReference type="GO" id="GO:0005886">
    <property type="term" value="C:plasma membrane"/>
    <property type="evidence" value="ECO:0007669"/>
    <property type="project" value="UniProtKB-SubCell"/>
</dbReference>
<sequence>KDKLGMKNQTTVMEFILLGVIDDDQLQYMLFTILLVTYILTLTCNILIITITLMNHHLQTPMYFFLRNFSILEIGFTTTVVPKALANLALGKKTISLRGCLTQTFLYFMLGSTEFFLLAVMSFDRYVAICKPLHYVTIMNSQLCSLLVITAWIGGAVLILCPSVVFFQIPFCGSNTINHFFCDYTRMIQLKCGNTRVLECMNFMSAVFILLGSLAITAASYINIIITVFKIPSVTGRQKAFATCASHLTVVSITYGSCVFMYLTPTQTNRLDLSKMVSILNTVVSPLLSPFIYSLRNAQFQGALRESIKL</sequence>
<evidence type="ECO:0000256" key="5">
    <source>
        <dbReference type="ARBA" id="ARBA00022989"/>
    </source>
</evidence>
<keyword evidence="3 10" id="KW-0812">Transmembrane</keyword>
<evidence type="ECO:0000256" key="10">
    <source>
        <dbReference type="RuleBase" id="RU000688"/>
    </source>
</evidence>
<evidence type="ECO:0000256" key="6">
    <source>
        <dbReference type="ARBA" id="ARBA00023040"/>
    </source>
</evidence>
<comment type="subcellular location">
    <subcellularLocation>
        <location evidence="1 11">Cell membrane</location>
        <topology evidence="1 11">Multi-pass membrane protein</topology>
    </subcellularLocation>
</comment>
<evidence type="ECO:0000256" key="1">
    <source>
        <dbReference type="ARBA" id="ARBA00004651"/>
    </source>
</evidence>
<keyword evidence="8 10" id="KW-0675">Receptor</keyword>
<evidence type="ECO:0000256" key="9">
    <source>
        <dbReference type="ARBA" id="ARBA00023224"/>
    </source>
</evidence>
<feature type="transmembrane region" description="Helical" evidence="11">
    <location>
        <begin position="105"/>
        <end position="123"/>
    </location>
</feature>
<dbReference type="GO" id="GO:0004984">
    <property type="term" value="F:olfactory receptor activity"/>
    <property type="evidence" value="ECO:0007669"/>
    <property type="project" value="InterPro"/>
</dbReference>
<dbReference type="PROSITE" id="PS50262">
    <property type="entry name" value="G_PROTEIN_RECEP_F1_2"/>
    <property type="match status" value="1"/>
</dbReference>
<dbReference type="AlphaFoldDB" id="A0A7L4FMB0"/>
<feature type="transmembrane region" description="Helical" evidence="11">
    <location>
        <begin position="276"/>
        <end position="295"/>
    </location>
</feature>
<evidence type="ECO:0000256" key="4">
    <source>
        <dbReference type="ARBA" id="ARBA00022725"/>
    </source>
</evidence>
<keyword evidence="7 11" id="KW-0472">Membrane</keyword>
<reference evidence="13 14" key="1">
    <citation type="submission" date="2020-02" db="EMBL/GenBank/DDBJ databases">
        <title>Bird 10,000 Genomes (B10K) Project - Family phase.</title>
        <authorList>
            <person name="Zhang G."/>
        </authorList>
    </citation>
    <scope>NUCLEOTIDE SEQUENCE [LARGE SCALE GENOMIC DNA]</scope>
    <source>
        <strain evidence="13">B10K-DU-006-06</strain>
    </source>
</reference>
<protein>
    <recommendedName>
        <fullName evidence="11">Olfactory receptor</fullName>
    </recommendedName>
</protein>
<keyword evidence="9 10" id="KW-0807">Transducer</keyword>
<evidence type="ECO:0000256" key="2">
    <source>
        <dbReference type="ARBA" id="ARBA00022475"/>
    </source>
</evidence>
<dbReference type="Proteomes" id="UP000541332">
    <property type="component" value="Unassembled WGS sequence"/>
</dbReference>
<dbReference type="InterPro" id="IPR047132">
    <property type="entry name" value="Olfact_rcpt_6C-like"/>
</dbReference>
<keyword evidence="5 11" id="KW-1133">Transmembrane helix</keyword>
<keyword evidence="2 11" id="KW-1003">Cell membrane</keyword>
<dbReference type="PANTHER" id="PTHR26454:SF18">
    <property type="entry name" value="OLFACTORY RECEPTOR 6C76"/>
    <property type="match status" value="1"/>
</dbReference>
<dbReference type="FunFam" id="1.20.1070.10:FF:000013">
    <property type="entry name" value="Olfactory receptor"/>
    <property type="match status" value="1"/>
</dbReference>
<keyword evidence="11" id="KW-0716">Sensory transduction</keyword>
<feature type="non-terminal residue" evidence="13">
    <location>
        <position position="1"/>
    </location>
</feature>
<dbReference type="Pfam" id="PF13853">
    <property type="entry name" value="7tm_4"/>
    <property type="match status" value="1"/>
</dbReference>
<evidence type="ECO:0000256" key="8">
    <source>
        <dbReference type="ARBA" id="ARBA00023170"/>
    </source>
</evidence>
<feature type="non-terminal residue" evidence="13">
    <location>
        <position position="310"/>
    </location>
</feature>
<evidence type="ECO:0000313" key="14">
    <source>
        <dbReference type="Proteomes" id="UP000541332"/>
    </source>
</evidence>
<proteinExistence type="inferred from homology"/>
<keyword evidence="6 10" id="KW-0297">G-protein coupled receptor</keyword>
<feature type="transmembrane region" description="Helical" evidence="11">
    <location>
        <begin position="143"/>
        <end position="169"/>
    </location>
</feature>
<dbReference type="OrthoDB" id="9902777at2759"/>
<dbReference type="PANTHER" id="PTHR26454">
    <property type="entry name" value="OLFACTORY RECEPTOR"/>
    <property type="match status" value="1"/>
</dbReference>
<gene>
    <name evidence="13" type="primary">Or6c74</name>
    <name evidence="13" type="ORF">ALOBEC_R07006</name>
</gene>
<evidence type="ECO:0000256" key="3">
    <source>
        <dbReference type="ARBA" id="ARBA00022692"/>
    </source>
</evidence>
<accession>A0A7L4FMB0</accession>
<keyword evidence="4 11" id="KW-0552">Olfaction</keyword>
<dbReference type="GO" id="GO:0004930">
    <property type="term" value="F:G protein-coupled receptor activity"/>
    <property type="evidence" value="ECO:0007669"/>
    <property type="project" value="UniProtKB-KW"/>
</dbReference>
<evidence type="ECO:0000259" key="12">
    <source>
        <dbReference type="PROSITE" id="PS50262"/>
    </source>
</evidence>
<dbReference type="InterPro" id="IPR000725">
    <property type="entry name" value="Olfact_rcpt"/>
</dbReference>
<dbReference type="PROSITE" id="PS00237">
    <property type="entry name" value="G_PROTEIN_RECEP_F1_1"/>
    <property type="match status" value="1"/>
</dbReference>
<dbReference type="PRINTS" id="PR00245">
    <property type="entry name" value="OLFACTORYR"/>
</dbReference>
<organism evidence="13 14">
    <name type="scientific">Pampusana beccarii</name>
    <name type="common">Western bronze ground-dove</name>
    <dbReference type="NCBI Taxonomy" id="2953425"/>
    <lineage>
        <taxon>Eukaryota</taxon>
        <taxon>Metazoa</taxon>
        <taxon>Chordata</taxon>
        <taxon>Craniata</taxon>
        <taxon>Vertebrata</taxon>
        <taxon>Euteleostomi</taxon>
        <taxon>Archelosauria</taxon>
        <taxon>Archosauria</taxon>
        <taxon>Dinosauria</taxon>
        <taxon>Saurischia</taxon>
        <taxon>Theropoda</taxon>
        <taxon>Coelurosauria</taxon>
        <taxon>Aves</taxon>
        <taxon>Neognathae</taxon>
        <taxon>Neoaves</taxon>
        <taxon>Columbimorphae</taxon>
        <taxon>Columbiformes</taxon>
        <taxon>Columbidae</taxon>
        <taxon>Pampusana</taxon>
    </lineage>
</organism>
<dbReference type="Gene3D" id="1.20.1070.10">
    <property type="entry name" value="Rhodopsin 7-helix transmembrane proteins"/>
    <property type="match status" value="1"/>
</dbReference>
<feature type="transmembrane region" description="Helical" evidence="11">
    <location>
        <begin position="241"/>
        <end position="264"/>
    </location>
</feature>
<evidence type="ECO:0000256" key="11">
    <source>
        <dbReference type="RuleBase" id="RU363047"/>
    </source>
</evidence>
<feature type="transmembrane region" description="Helical" evidence="11">
    <location>
        <begin position="28"/>
        <end position="53"/>
    </location>
</feature>
<feature type="transmembrane region" description="Helical" evidence="11">
    <location>
        <begin position="203"/>
        <end position="229"/>
    </location>
</feature>
<keyword evidence="14" id="KW-1185">Reference proteome</keyword>
<dbReference type="CDD" id="cd15912">
    <property type="entry name" value="7tmA_OR6C-like"/>
    <property type="match status" value="1"/>
</dbReference>
<dbReference type="InterPro" id="IPR017452">
    <property type="entry name" value="GPCR_Rhodpsn_7TM"/>
</dbReference>
<dbReference type="SUPFAM" id="SSF81321">
    <property type="entry name" value="Family A G protein-coupled receptor-like"/>
    <property type="match status" value="1"/>
</dbReference>
<name>A0A7L4FMB0_9COLU</name>
<dbReference type="PRINTS" id="PR00237">
    <property type="entry name" value="GPCRRHODOPSN"/>
</dbReference>
<comment type="similarity">
    <text evidence="10">Belongs to the G-protein coupled receptor 1 family.</text>
</comment>
<dbReference type="EMBL" id="VWYH01005078">
    <property type="protein sequence ID" value="NXW88050.1"/>
    <property type="molecule type" value="Genomic_DNA"/>
</dbReference>
<dbReference type="InterPro" id="IPR000276">
    <property type="entry name" value="GPCR_Rhodpsn"/>
</dbReference>
<evidence type="ECO:0000256" key="7">
    <source>
        <dbReference type="ARBA" id="ARBA00023136"/>
    </source>
</evidence>
<feature type="domain" description="G-protein coupled receptors family 1 profile" evidence="12">
    <location>
        <begin position="44"/>
        <end position="293"/>
    </location>
</feature>